<dbReference type="SMART" id="SM00382">
    <property type="entry name" value="AAA"/>
    <property type="match status" value="1"/>
</dbReference>
<dbReference type="Pfam" id="PF00005">
    <property type="entry name" value="ABC_tran"/>
    <property type="match status" value="1"/>
</dbReference>
<keyword evidence="8 9" id="KW-0472">Membrane</keyword>
<keyword evidence="3" id="KW-1003">Cell membrane</keyword>
<feature type="domain" description="ABC transporter" evidence="10">
    <location>
        <begin position="370"/>
        <end position="592"/>
    </location>
</feature>
<name>A0A1F6GD73_9PROT</name>
<dbReference type="Gene3D" id="3.40.50.300">
    <property type="entry name" value="P-loop containing nucleotide triphosphate hydrolases"/>
    <property type="match status" value="1"/>
</dbReference>
<feature type="transmembrane region" description="Helical" evidence="9">
    <location>
        <begin position="165"/>
        <end position="185"/>
    </location>
</feature>
<keyword evidence="2" id="KW-0813">Transport</keyword>
<dbReference type="InterPro" id="IPR003439">
    <property type="entry name" value="ABC_transporter-like_ATP-bd"/>
</dbReference>
<dbReference type="GO" id="GO:0005886">
    <property type="term" value="C:plasma membrane"/>
    <property type="evidence" value="ECO:0007669"/>
    <property type="project" value="UniProtKB-SubCell"/>
</dbReference>
<keyword evidence="6" id="KW-0067">ATP-binding</keyword>
<evidence type="ECO:0000256" key="1">
    <source>
        <dbReference type="ARBA" id="ARBA00004651"/>
    </source>
</evidence>
<evidence type="ECO:0000256" key="9">
    <source>
        <dbReference type="SAM" id="Phobius"/>
    </source>
</evidence>
<dbReference type="FunFam" id="3.40.50.300:FF:000854">
    <property type="entry name" value="Multidrug ABC transporter ATP-binding protein"/>
    <property type="match status" value="1"/>
</dbReference>
<evidence type="ECO:0000256" key="7">
    <source>
        <dbReference type="ARBA" id="ARBA00022989"/>
    </source>
</evidence>
<keyword evidence="4 9" id="KW-0812">Transmembrane</keyword>
<feature type="transmembrane region" description="Helical" evidence="9">
    <location>
        <begin position="85"/>
        <end position="108"/>
    </location>
</feature>
<feature type="domain" description="ABC transmembrane type-1" evidence="11">
    <location>
        <begin position="32"/>
        <end position="333"/>
    </location>
</feature>
<organism evidence="12 13">
    <name type="scientific">Candidatus Lambdaproteobacteria bacterium RIFOXYD2_FULL_50_16</name>
    <dbReference type="NCBI Taxonomy" id="1817772"/>
    <lineage>
        <taxon>Bacteria</taxon>
        <taxon>Pseudomonadati</taxon>
        <taxon>Pseudomonadota</taxon>
        <taxon>Candidatus Lambdaproteobacteria</taxon>
    </lineage>
</organism>
<evidence type="ECO:0000256" key="4">
    <source>
        <dbReference type="ARBA" id="ARBA00022692"/>
    </source>
</evidence>
<feature type="transmembrane region" description="Helical" evidence="9">
    <location>
        <begin position="191"/>
        <end position="208"/>
    </location>
</feature>
<feature type="transmembrane region" description="Helical" evidence="9">
    <location>
        <begin position="276"/>
        <end position="297"/>
    </location>
</feature>
<dbReference type="GO" id="GO:0140359">
    <property type="term" value="F:ABC-type transporter activity"/>
    <property type="evidence" value="ECO:0007669"/>
    <property type="project" value="InterPro"/>
</dbReference>
<dbReference type="SUPFAM" id="SSF90123">
    <property type="entry name" value="ABC transporter transmembrane region"/>
    <property type="match status" value="1"/>
</dbReference>
<dbReference type="STRING" id="1817772.A2527_12010"/>
<evidence type="ECO:0000259" key="10">
    <source>
        <dbReference type="PROSITE" id="PS50893"/>
    </source>
</evidence>
<evidence type="ECO:0000256" key="2">
    <source>
        <dbReference type="ARBA" id="ARBA00022448"/>
    </source>
</evidence>
<protein>
    <recommendedName>
        <fullName evidence="14">ABC transporter ATP-binding protein</fullName>
    </recommendedName>
</protein>
<evidence type="ECO:0000256" key="8">
    <source>
        <dbReference type="ARBA" id="ARBA00023136"/>
    </source>
</evidence>
<comment type="caution">
    <text evidence="12">The sequence shown here is derived from an EMBL/GenBank/DDBJ whole genome shotgun (WGS) entry which is preliminary data.</text>
</comment>
<accession>A0A1F6GD73</accession>
<dbReference type="InterPro" id="IPR027417">
    <property type="entry name" value="P-loop_NTPase"/>
</dbReference>
<evidence type="ECO:0000256" key="5">
    <source>
        <dbReference type="ARBA" id="ARBA00022741"/>
    </source>
</evidence>
<dbReference type="GO" id="GO:0034040">
    <property type="term" value="F:ATPase-coupled lipid transmembrane transporter activity"/>
    <property type="evidence" value="ECO:0007669"/>
    <property type="project" value="TreeGrafter"/>
</dbReference>
<gene>
    <name evidence="12" type="ORF">A2527_12010</name>
</gene>
<evidence type="ECO:0000313" key="12">
    <source>
        <dbReference type="EMBL" id="OGG96042.1"/>
    </source>
</evidence>
<dbReference type="PROSITE" id="PS50929">
    <property type="entry name" value="ABC_TM1F"/>
    <property type="match status" value="1"/>
</dbReference>
<dbReference type="InterPro" id="IPR017871">
    <property type="entry name" value="ABC_transporter-like_CS"/>
</dbReference>
<dbReference type="InterPro" id="IPR011527">
    <property type="entry name" value="ABC1_TM_dom"/>
</dbReference>
<feature type="transmembrane region" description="Helical" evidence="9">
    <location>
        <begin position="32"/>
        <end position="55"/>
    </location>
</feature>
<dbReference type="PROSITE" id="PS00211">
    <property type="entry name" value="ABC_TRANSPORTER_1"/>
    <property type="match status" value="1"/>
</dbReference>
<evidence type="ECO:0000256" key="3">
    <source>
        <dbReference type="ARBA" id="ARBA00022475"/>
    </source>
</evidence>
<dbReference type="SUPFAM" id="SSF52540">
    <property type="entry name" value="P-loop containing nucleoside triphosphate hydrolases"/>
    <property type="match status" value="1"/>
</dbReference>
<dbReference type="InterPro" id="IPR039421">
    <property type="entry name" value="Type_1_exporter"/>
</dbReference>
<dbReference type="Gene3D" id="1.20.1560.10">
    <property type="entry name" value="ABC transporter type 1, transmembrane domain"/>
    <property type="match status" value="1"/>
</dbReference>
<reference evidence="12 13" key="1">
    <citation type="journal article" date="2016" name="Nat. Commun.">
        <title>Thousands of microbial genomes shed light on interconnected biogeochemical processes in an aquifer system.</title>
        <authorList>
            <person name="Anantharaman K."/>
            <person name="Brown C.T."/>
            <person name="Hug L.A."/>
            <person name="Sharon I."/>
            <person name="Castelle C.J."/>
            <person name="Probst A.J."/>
            <person name="Thomas B.C."/>
            <person name="Singh A."/>
            <person name="Wilkins M.J."/>
            <person name="Karaoz U."/>
            <person name="Brodie E.L."/>
            <person name="Williams K.H."/>
            <person name="Hubbard S.S."/>
            <person name="Banfield J.F."/>
        </authorList>
    </citation>
    <scope>NUCLEOTIDE SEQUENCE [LARGE SCALE GENOMIC DNA]</scope>
</reference>
<dbReference type="Proteomes" id="UP000178449">
    <property type="component" value="Unassembled WGS sequence"/>
</dbReference>
<sequence>MIFEGLLSPQARDYLKRLGRFLPEVEKKKVKWLLLGMILTAGLETTNVGLILPFISYVADPSSIDRFGGLKLVIAKLGLNGEAQVLALMAGVLLVFVIIKNLTVFVFLRFSLNFQFVNAANFSTRLLEKYLFANFLFHLDTHSSDLVANLKDRTPLVFSRSIGQMMLLISEILITAGICGFLLIMRPWATLAGLVVIGGLGTLIYRPLRVRARLYGKLRIEAEQQLYRWFYQGLHGIKEAKIYDAEEYFVSRTRKNYHRLSDIQIFEMLMGQAPRLFLEGLTVGGLMLIIMVLVLQGGGSSEIFPTLALFGAAAFRLVPATNRILAAMLSLKMASQALVTVTDSLDQALAAGQVKTNRIADQSARYEGTIEIEALCFTYPQAENPALNQVNLSIGRFESVGIIGPSGSGKSTLLNLLLGLLTPSAGRIKVGGKDIQENLGRWQSEIGFVPQNIYLIDDSIRANVAYGIEDGIIEDQRIWEALQMAQLDQFVKDLPHGLDTPVGEMGDKLSGGQRQRIGIARALYHNPEVLVFDEATSALDQDTEREITKSIEALAHKKTIIIVAHRLSTIENCDRVFRFERGLMVEEQVNKIHK</sequence>
<comment type="subcellular location">
    <subcellularLocation>
        <location evidence="1">Cell membrane</location>
        <topology evidence="1">Multi-pass membrane protein</topology>
    </subcellularLocation>
</comment>
<dbReference type="PANTHER" id="PTHR24221:SF654">
    <property type="entry name" value="ATP-BINDING CASSETTE SUB-FAMILY B MEMBER 6"/>
    <property type="match status" value="1"/>
</dbReference>
<dbReference type="EMBL" id="MFNE01000019">
    <property type="protein sequence ID" value="OGG96042.1"/>
    <property type="molecule type" value="Genomic_DNA"/>
</dbReference>
<dbReference type="GO" id="GO:0005524">
    <property type="term" value="F:ATP binding"/>
    <property type="evidence" value="ECO:0007669"/>
    <property type="project" value="UniProtKB-KW"/>
</dbReference>
<dbReference type="AlphaFoldDB" id="A0A1F6GD73"/>
<keyword evidence="7 9" id="KW-1133">Transmembrane helix</keyword>
<dbReference type="PANTHER" id="PTHR24221">
    <property type="entry name" value="ATP-BINDING CASSETTE SUB-FAMILY B"/>
    <property type="match status" value="1"/>
</dbReference>
<evidence type="ECO:0008006" key="14">
    <source>
        <dbReference type="Google" id="ProtNLM"/>
    </source>
</evidence>
<dbReference type="InterPro" id="IPR036640">
    <property type="entry name" value="ABC1_TM_sf"/>
</dbReference>
<keyword evidence="5" id="KW-0547">Nucleotide-binding</keyword>
<evidence type="ECO:0000256" key="6">
    <source>
        <dbReference type="ARBA" id="ARBA00022840"/>
    </source>
</evidence>
<dbReference type="GO" id="GO:0016887">
    <property type="term" value="F:ATP hydrolysis activity"/>
    <property type="evidence" value="ECO:0007669"/>
    <property type="project" value="InterPro"/>
</dbReference>
<dbReference type="InterPro" id="IPR003593">
    <property type="entry name" value="AAA+_ATPase"/>
</dbReference>
<evidence type="ECO:0000313" key="13">
    <source>
        <dbReference type="Proteomes" id="UP000178449"/>
    </source>
</evidence>
<dbReference type="PROSITE" id="PS50893">
    <property type="entry name" value="ABC_TRANSPORTER_2"/>
    <property type="match status" value="1"/>
</dbReference>
<proteinExistence type="predicted"/>
<evidence type="ECO:0000259" key="11">
    <source>
        <dbReference type="PROSITE" id="PS50929"/>
    </source>
</evidence>